<keyword evidence="2" id="KW-1185">Reference proteome</keyword>
<dbReference type="EMBL" id="SRYG01000002">
    <property type="protein sequence ID" value="TGY67059.1"/>
    <property type="molecule type" value="Genomic_DNA"/>
</dbReference>
<accession>A0AC61R9J9</accession>
<protein>
    <submittedName>
        <fullName evidence="1">Diguanylate cyclase</fullName>
    </submittedName>
</protein>
<comment type="caution">
    <text evidence="1">The sequence shown here is derived from an EMBL/GenBank/DDBJ whole genome shotgun (WGS) entry which is preliminary data.</text>
</comment>
<sequence>MSFKPKVLIVDDSEINRLILTDMLEDKYDLIEAGDGKEAIRLMNDHGFELSLVLLDYMMPEMDGFEVLEVMRERGWNAQLSVIMISAETGADYIHKAYDLGVYDFISRPFDASIVTHRVENMILLDARQKHLERLVAAQVQEKTRQSNMLINILSHIVEFRNEESGRHVLNVRAMTKLLLTELRAMDPTFTMDDEQIERIALASALHDVGKMSIDEKILNKPGRLTDEEFEQMKRHTIYGAQMLEKVPSYQHDELVKTAIEIARWHHERYDGKGYPDHLVGEQIPISAQVVALADVYDALTEERVYKKAFSPEQALTMILNGECGCFSQRLLRCLERARRRLKQVDFGPDPSASADPSSLSTSAPVYNEKSISNLVYERTKYAFYTSRSQEMRFEYTFSPPVLTLSMLAAHKFNLDFVIADPLDQPDLMAVLGQDNIERLCDRIRQLSWERPECELELALQENGEPHWFNFILHGIFNEEECHGYFGLIVDVHDEKVKREALERSAHHDGLTGLVNKAYAPVLIQSRLDEKTNDHFALMIIDLDNFKTANDENGHKFGDEVLQTLASRITRCIRSYDVAARIGGDEFVVFLQYHDHITPVIDRIFHSIQGEYKGYPIQTSVGVATTETCARDYDVLFETADRLLYEVKKSGKNAYRIDHLAQEE</sequence>
<gene>
    <name evidence="1" type="ORF">E5336_01195</name>
</gene>
<evidence type="ECO:0000313" key="2">
    <source>
        <dbReference type="Proteomes" id="UP000308836"/>
    </source>
</evidence>
<evidence type="ECO:0000313" key="1">
    <source>
        <dbReference type="EMBL" id="TGY67059.1"/>
    </source>
</evidence>
<name>A0AC61R9J9_9FIRM</name>
<reference evidence="1" key="1">
    <citation type="submission" date="2019-04" db="EMBL/GenBank/DDBJ databases">
        <title>Microbes associate with the intestines of laboratory mice.</title>
        <authorList>
            <person name="Navarre W."/>
            <person name="Wong E."/>
            <person name="Huang K."/>
            <person name="Tropini C."/>
            <person name="Ng K."/>
            <person name="Yu B."/>
        </authorList>
    </citation>
    <scope>NUCLEOTIDE SEQUENCE</scope>
    <source>
        <strain evidence="1">NM09_H32</strain>
    </source>
</reference>
<organism evidence="1 2">
    <name type="scientific">Dubosiella muris</name>
    <dbReference type="NCBI Taxonomy" id="3038133"/>
    <lineage>
        <taxon>Bacteria</taxon>
        <taxon>Bacillati</taxon>
        <taxon>Bacillota</taxon>
        <taxon>Erysipelotrichia</taxon>
        <taxon>Erysipelotrichales</taxon>
        <taxon>Erysipelotrichaceae</taxon>
        <taxon>Dubosiella</taxon>
    </lineage>
</organism>
<proteinExistence type="predicted"/>
<dbReference type="Proteomes" id="UP000308836">
    <property type="component" value="Unassembled WGS sequence"/>
</dbReference>